<sequence>MKIVLTVIGYVAVALGVLGIFLPLLPTTPFLLLASACFMRSSPRLHQKLMDSPLGGYVRAYSEGHGLPRHVKILMVVLLWASLLYSCTRIDQDMLKILLIVIGGVATILILRIKSSRH</sequence>
<gene>
    <name evidence="2" type="ORF">Q8A64_08925</name>
</gene>
<dbReference type="EMBL" id="JAUYVH010000004">
    <property type="protein sequence ID" value="MDQ9170533.1"/>
    <property type="molecule type" value="Genomic_DNA"/>
</dbReference>
<evidence type="ECO:0000313" key="3">
    <source>
        <dbReference type="Proteomes" id="UP001225596"/>
    </source>
</evidence>
<evidence type="ECO:0000313" key="2">
    <source>
        <dbReference type="EMBL" id="MDQ9170533.1"/>
    </source>
</evidence>
<accession>A0ABU1BNF0</accession>
<dbReference type="PIRSF" id="PIRSF016789">
    <property type="entry name" value="DUF454"/>
    <property type="match status" value="1"/>
</dbReference>
<feature type="transmembrane region" description="Helical" evidence="1">
    <location>
        <begin position="94"/>
        <end position="113"/>
    </location>
</feature>
<feature type="transmembrane region" description="Helical" evidence="1">
    <location>
        <begin position="70"/>
        <end position="87"/>
    </location>
</feature>
<protein>
    <submittedName>
        <fullName evidence="2">YbaN family protein</fullName>
    </submittedName>
</protein>
<dbReference type="PANTHER" id="PTHR35813">
    <property type="entry name" value="INNER MEMBRANE PROTEIN YBAN"/>
    <property type="match status" value="1"/>
</dbReference>
<proteinExistence type="predicted"/>
<keyword evidence="1" id="KW-0472">Membrane</keyword>
<dbReference type="PANTHER" id="PTHR35813:SF1">
    <property type="entry name" value="INNER MEMBRANE PROTEIN YBAN"/>
    <property type="match status" value="1"/>
</dbReference>
<keyword evidence="1" id="KW-0812">Transmembrane</keyword>
<keyword evidence="1" id="KW-1133">Transmembrane helix</keyword>
<reference evidence="2 3" key="1">
    <citation type="submission" date="2023-08" db="EMBL/GenBank/DDBJ databases">
        <title>Oxalobacteraceae gen .nov., isolated from river sludge outside the plant.</title>
        <authorList>
            <person name="Zhao S.Y."/>
        </authorList>
    </citation>
    <scope>NUCLEOTIDE SEQUENCE [LARGE SCALE GENOMIC DNA]</scope>
    <source>
        <strain evidence="2 3">R-40</strain>
    </source>
</reference>
<dbReference type="RefSeq" id="WP_338436466.1">
    <property type="nucleotide sequence ID" value="NZ_JAUYVH010000004.1"/>
</dbReference>
<name>A0ABU1BNF0_9BURK</name>
<organism evidence="2 3">
    <name type="scientific">Keguizhuia sedimenti</name>
    <dbReference type="NCBI Taxonomy" id="3064264"/>
    <lineage>
        <taxon>Bacteria</taxon>
        <taxon>Pseudomonadati</taxon>
        <taxon>Pseudomonadota</taxon>
        <taxon>Betaproteobacteria</taxon>
        <taxon>Burkholderiales</taxon>
        <taxon>Oxalobacteraceae</taxon>
        <taxon>Keguizhuia</taxon>
    </lineage>
</organism>
<dbReference type="Pfam" id="PF04304">
    <property type="entry name" value="DUF454"/>
    <property type="match status" value="1"/>
</dbReference>
<feature type="transmembrane region" description="Helical" evidence="1">
    <location>
        <begin position="7"/>
        <end position="25"/>
    </location>
</feature>
<evidence type="ECO:0000256" key="1">
    <source>
        <dbReference type="SAM" id="Phobius"/>
    </source>
</evidence>
<dbReference type="InterPro" id="IPR007401">
    <property type="entry name" value="DUF454"/>
</dbReference>
<keyword evidence="3" id="KW-1185">Reference proteome</keyword>
<dbReference type="Proteomes" id="UP001225596">
    <property type="component" value="Unassembled WGS sequence"/>
</dbReference>
<comment type="caution">
    <text evidence="2">The sequence shown here is derived from an EMBL/GenBank/DDBJ whole genome shotgun (WGS) entry which is preliminary data.</text>
</comment>